<gene>
    <name evidence="5" type="ORF">SAMN05428957_10662</name>
</gene>
<dbReference type="GO" id="GO:0005886">
    <property type="term" value="C:plasma membrane"/>
    <property type="evidence" value="ECO:0007669"/>
    <property type="project" value="TreeGrafter"/>
</dbReference>
<dbReference type="EC" id="2.7.7.65" evidence="1"/>
<dbReference type="STRING" id="1527607.SAMN05428957_10662"/>
<dbReference type="GO" id="GO:0007165">
    <property type="term" value="P:signal transduction"/>
    <property type="evidence" value="ECO:0007669"/>
    <property type="project" value="InterPro"/>
</dbReference>
<reference evidence="6" key="1">
    <citation type="submission" date="2016-10" db="EMBL/GenBank/DDBJ databases">
        <authorList>
            <person name="Varghese N."/>
            <person name="Submissions S."/>
        </authorList>
    </citation>
    <scope>NUCLEOTIDE SEQUENCE [LARGE SCALE GENOMIC DNA]</scope>
    <source>
        <strain evidence="6">EPL6</strain>
    </source>
</reference>
<evidence type="ECO:0000259" key="4">
    <source>
        <dbReference type="PROSITE" id="PS50887"/>
    </source>
</evidence>
<dbReference type="AlphaFoldDB" id="A0A1G9TF09"/>
<evidence type="ECO:0000313" key="6">
    <source>
        <dbReference type="Proteomes" id="UP000198552"/>
    </source>
</evidence>
<dbReference type="GO" id="GO:1902201">
    <property type="term" value="P:negative regulation of bacterial-type flagellum-dependent cell motility"/>
    <property type="evidence" value="ECO:0007669"/>
    <property type="project" value="TreeGrafter"/>
</dbReference>
<dbReference type="Gene3D" id="3.30.450.20">
    <property type="entry name" value="PAS domain"/>
    <property type="match status" value="1"/>
</dbReference>
<dbReference type="Proteomes" id="UP000198552">
    <property type="component" value="Unassembled WGS sequence"/>
</dbReference>
<dbReference type="InterPro" id="IPR029787">
    <property type="entry name" value="Nucleotide_cyclase"/>
</dbReference>
<dbReference type="InterPro" id="IPR043128">
    <property type="entry name" value="Rev_trsase/Diguanyl_cyclase"/>
</dbReference>
<protein>
    <recommendedName>
        <fullName evidence="1">diguanylate cyclase</fullName>
        <ecNumber evidence="1">2.7.7.65</ecNumber>
    </recommendedName>
</protein>
<dbReference type="NCBIfam" id="TIGR00254">
    <property type="entry name" value="GGDEF"/>
    <property type="match status" value="1"/>
</dbReference>
<evidence type="ECO:0000256" key="1">
    <source>
        <dbReference type="ARBA" id="ARBA00012528"/>
    </source>
</evidence>
<dbReference type="PANTHER" id="PTHR45138:SF9">
    <property type="entry name" value="DIGUANYLATE CYCLASE DGCM-RELATED"/>
    <property type="match status" value="1"/>
</dbReference>
<dbReference type="Gene3D" id="6.10.340.10">
    <property type="match status" value="1"/>
</dbReference>
<dbReference type="OrthoDB" id="9814866at2"/>
<dbReference type="SMART" id="SM00267">
    <property type="entry name" value="GGDEF"/>
    <property type="match status" value="1"/>
</dbReference>
<evidence type="ECO:0000256" key="2">
    <source>
        <dbReference type="ARBA" id="ARBA00034247"/>
    </source>
</evidence>
<dbReference type="PROSITE" id="PS50885">
    <property type="entry name" value="HAMP"/>
    <property type="match status" value="1"/>
</dbReference>
<comment type="catalytic activity">
    <reaction evidence="2">
        <text>2 GTP = 3',3'-c-di-GMP + 2 diphosphate</text>
        <dbReference type="Rhea" id="RHEA:24898"/>
        <dbReference type="ChEBI" id="CHEBI:33019"/>
        <dbReference type="ChEBI" id="CHEBI:37565"/>
        <dbReference type="ChEBI" id="CHEBI:58805"/>
        <dbReference type="EC" id="2.7.7.65"/>
    </reaction>
</comment>
<feature type="domain" description="GGDEF" evidence="4">
    <location>
        <begin position="443"/>
        <end position="572"/>
    </location>
</feature>
<dbReference type="FunFam" id="3.30.70.270:FF:000001">
    <property type="entry name" value="Diguanylate cyclase domain protein"/>
    <property type="match status" value="1"/>
</dbReference>
<dbReference type="InterPro" id="IPR000160">
    <property type="entry name" value="GGDEF_dom"/>
</dbReference>
<sequence length="572" mass="61755">MRLLSRLGRASLRVQIMLVFGTLVLVLALLLSLGFSELLRQSTQRSVGAALRHVAENANTLLADGLLTRQREAQVLASAQNIWEHGLDTADGRHLLERHKSLDPFNSWIGVAAPDGAVLNATGGMLVGQSVRERPWFQQGLAQSYVGDVHPAKLLDKLLPPTAYGEPNRFLDFAAPIRLRGEVVGVLGVHGSWEWTRHVLQSLVPQSARARGVELFIFNREGQLILAPAARDAMLEAKSQQLPAALASGGSDAPDRDSASPDGETAVVRWDDGVRYLTATTRLAARTTASDLGWTIVARQPIGMAFEEADRLVRLTLACGLAAVLLAWLLAWRAAHRLGHDLETLAGAAARVHAGDSEAHIPEMRSSTEARQLGQALAGMTQRLLAANQALEETVQQRTRQLQQALQALERQASTDPLTGVLNRRGFDARMVALLGLARRSARPLSVVALDVDHFKRINDTHGHGAGDEVLRRLAASLQARARRSDVVARVGGEEFVVLLPDTDVAGARTIAQALLQVVAEQEDPVVGRVTISAGVAGLRGPEEEPATLLDRADAALYRAKREGRNRVCAQA</sequence>
<dbReference type="PROSITE" id="PS50887">
    <property type="entry name" value="GGDEF"/>
    <property type="match status" value="1"/>
</dbReference>
<dbReference type="RefSeq" id="WP_091570049.1">
    <property type="nucleotide sequence ID" value="NZ_FNHP01000006.1"/>
</dbReference>
<dbReference type="Gene3D" id="3.30.70.270">
    <property type="match status" value="1"/>
</dbReference>
<dbReference type="InterPro" id="IPR003660">
    <property type="entry name" value="HAMP_dom"/>
</dbReference>
<organism evidence="5 6">
    <name type="scientific">Oryzisolibacter propanilivorax</name>
    <dbReference type="NCBI Taxonomy" id="1527607"/>
    <lineage>
        <taxon>Bacteria</taxon>
        <taxon>Pseudomonadati</taxon>
        <taxon>Pseudomonadota</taxon>
        <taxon>Betaproteobacteria</taxon>
        <taxon>Burkholderiales</taxon>
        <taxon>Comamonadaceae</taxon>
        <taxon>Oryzisolibacter</taxon>
    </lineage>
</organism>
<accession>A0A1G9TF09</accession>
<dbReference type="InterPro" id="IPR050469">
    <property type="entry name" value="Diguanylate_Cyclase"/>
</dbReference>
<keyword evidence="6" id="KW-1185">Reference proteome</keyword>
<dbReference type="SUPFAM" id="SSF55073">
    <property type="entry name" value="Nucleotide cyclase"/>
    <property type="match status" value="1"/>
</dbReference>
<evidence type="ECO:0000259" key="3">
    <source>
        <dbReference type="PROSITE" id="PS50885"/>
    </source>
</evidence>
<dbReference type="GO" id="GO:0052621">
    <property type="term" value="F:diguanylate cyclase activity"/>
    <property type="evidence" value="ECO:0007669"/>
    <property type="project" value="UniProtKB-EC"/>
</dbReference>
<evidence type="ECO:0000313" key="5">
    <source>
        <dbReference type="EMBL" id="SDM45735.1"/>
    </source>
</evidence>
<proteinExistence type="predicted"/>
<dbReference type="CDD" id="cd01949">
    <property type="entry name" value="GGDEF"/>
    <property type="match status" value="1"/>
</dbReference>
<name>A0A1G9TF09_9BURK</name>
<dbReference type="GO" id="GO:0043709">
    <property type="term" value="P:cell adhesion involved in single-species biofilm formation"/>
    <property type="evidence" value="ECO:0007669"/>
    <property type="project" value="TreeGrafter"/>
</dbReference>
<feature type="domain" description="HAMP" evidence="3">
    <location>
        <begin position="336"/>
        <end position="389"/>
    </location>
</feature>
<dbReference type="Pfam" id="PF00990">
    <property type="entry name" value="GGDEF"/>
    <property type="match status" value="1"/>
</dbReference>
<dbReference type="PANTHER" id="PTHR45138">
    <property type="entry name" value="REGULATORY COMPONENTS OF SENSORY TRANSDUCTION SYSTEM"/>
    <property type="match status" value="1"/>
</dbReference>
<dbReference type="EMBL" id="FNHP01000006">
    <property type="protein sequence ID" value="SDM45735.1"/>
    <property type="molecule type" value="Genomic_DNA"/>
</dbReference>